<dbReference type="RefSeq" id="WP_064557027.1">
    <property type="nucleotide sequence ID" value="NZ_LXER01000006.1"/>
</dbReference>
<evidence type="ECO:0000313" key="1">
    <source>
        <dbReference type="EMBL" id="OAT33847.1"/>
    </source>
</evidence>
<dbReference type="OrthoDB" id="1492299at2"/>
<dbReference type="EMBL" id="LXER01000006">
    <property type="protein sequence ID" value="OAT33847.1"/>
    <property type="molecule type" value="Genomic_DNA"/>
</dbReference>
<dbReference type="Pfam" id="PF14350">
    <property type="entry name" value="Beta_protein"/>
    <property type="match status" value="1"/>
</dbReference>
<dbReference type="InterPro" id="IPR025683">
    <property type="entry name" value="Protein_beta"/>
</dbReference>
<proteinExistence type="predicted"/>
<evidence type="ECO:0000313" key="2">
    <source>
        <dbReference type="Proteomes" id="UP000078410"/>
    </source>
</evidence>
<name>A0A1B7IVC8_9ENTR</name>
<reference evidence="1 2" key="1">
    <citation type="submission" date="2016-04" db="EMBL/GenBank/DDBJ databases">
        <title>ATOL: Assembling a taxonomically balanced genome-scale reconstruction of the evolutionary history of the Enterobacteriaceae.</title>
        <authorList>
            <person name="Plunkett G.III."/>
            <person name="Neeno-Eckwall E.C."/>
            <person name="Glasner J.D."/>
            <person name="Perna N.T."/>
        </authorList>
    </citation>
    <scope>NUCLEOTIDE SEQUENCE [LARGE SCALE GENOMIC DNA]</scope>
    <source>
        <strain evidence="1 2">ATCC 51605</strain>
    </source>
</reference>
<gene>
    <name evidence="1" type="ORF">M975_0382</name>
</gene>
<dbReference type="AlphaFoldDB" id="A0A1B7IVC8"/>
<comment type="caution">
    <text evidence="1">The sequence shown here is derived from an EMBL/GenBank/DDBJ whole genome shotgun (WGS) entry which is preliminary data.</text>
</comment>
<protein>
    <submittedName>
        <fullName evidence="1">Putative phage protein</fullName>
    </submittedName>
</protein>
<sequence>MYPTYVPILKAKPGEFAALEKLKTAYSQRITPFFEIPKFTQKMREQAYYRDSTQPKKHYLDKISHEISKSCKSSAIFFDHFEWKPNEYIETGEHVYSYMFRKLTGSGLKVHPVVGFDRWDDVDYQNALCNLSITDDTYFCLRIDSETIEDAYDEDYFKDSINSIVHGLNLTNQQIIILFDFGDVTKKSIVSLLADMQHLLKIVSEYKFSSVMMAGASFPMIINEAVKDEDSTDYVERREMVVWKTLLEDSNHNLIFADYGIRNPSAADDIIATHANGKIRYTISNRYFVARGHSKQKGNKGEQIYDLAKVIVNSSHYLGPEFSWGDEKILDCSMKKLKGRPQDWIGFDTNHHISYVVEEVLEFNRIKAAKRAEEI</sequence>
<keyword evidence="2" id="KW-1185">Reference proteome</keyword>
<dbReference type="PATRIC" id="fig|1354251.4.peg.392"/>
<organism evidence="1 2">
    <name type="scientific">Buttiauxella brennerae ATCC 51605</name>
    <dbReference type="NCBI Taxonomy" id="1354251"/>
    <lineage>
        <taxon>Bacteria</taxon>
        <taxon>Pseudomonadati</taxon>
        <taxon>Pseudomonadota</taxon>
        <taxon>Gammaproteobacteria</taxon>
        <taxon>Enterobacterales</taxon>
        <taxon>Enterobacteriaceae</taxon>
        <taxon>Buttiauxella</taxon>
    </lineage>
</organism>
<dbReference type="Proteomes" id="UP000078410">
    <property type="component" value="Unassembled WGS sequence"/>
</dbReference>
<accession>A0A1B7IVC8</accession>